<keyword evidence="13" id="KW-1185">Reference proteome</keyword>
<evidence type="ECO:0000313" key="12">
    <source>
        <dbReference type="EMBL" id="ORW64220.1"/>
    </source>
</evidence>
<gene>
    <name evidence="12" type="ORF">AWC23_25920</name>
</gene>
<keyword evidence="8" id="KW-0460">Magnesium</keyword>
<dbReference type="PANTHER" id="PTHR43344">
    <property type="entry name" value="PHOSPHOSERINE PHOSPHATASE"/>
    <property type="match status" value="1"/>
</dbReference>
<comment type="similarity">
    <text evidence="3">Belongs to the HAD-like hydrolase superfamily. SerB family.</text>
</comment>
<dbReference type="Gene3D" id="3.40.50.1000">
    <property type="entry name" value="HAD superfamily/HAD-like"/>
    <property type="match status" value="1"/>
</dbReference>
<dbReference type="NCBIfam" id="TIGR01488">
    <property type="entry name" value="HAD-SF-IB"/>
    <property type="match status" value="1"/>
</dbReference>
<dbReference type="GO" id="GO:0000287">
    <property type="term" value="F:magnesium ion binding"/>
    <property type="evidence" value="ECO:0007669"/>
    <property type="project" value="TreeGrafter"/>
</dbReference>
<comment type="cofactor">
    <cofactor evidence="1">
        <name>Mg(2+)</name>
        <dbReference type="ChEBI" id="CHEBI:18420"/>
    </cofactor>
</comment>
<sequence>MDILQPRQSIPPLGVGRLLHVFDMDGTLMMGAATVELCRHMGRLADAITLEQEWVGGEVGEITFWERALQLWEGVTEEQVDQAFEDAMWMEGLREVFDDIDQRGERSIVISQSPHFFVRRLERWGVHATFGSDIRLGERVTADSTLQAEDKLLITQHVLAQWGLSPRQCVAYGDSSSDVALFQWLPNTVAVNARAPLTDLAAKSYTGEDLRKVYLLGRSLIDQDTL</sequence>
<keyword evidence="6" id="KW-0479">Metal-binding</keyword>
<dbReference type="Pfam" id="PF12710">
    <property type="entry name" value="HAD"/>
    <property type="match status" value="1"/>
</dbReference>
<evidence type="ECO:0000256" key="2">
    <source>
        <dbReference type="ARBA" id="ARBA00005135"/>
    </source>
</evidence>
<evidence type="ECO:0000256" key="4">
    <source>
        <dbReference type="ARBA" id="ARBA00012640"/>
    </source>
</evidence>
<dbReference type="AlphaFoldDB" id="A0AAJ3TUC9"/>
<dbReference type="Proteomes" id="UP000193387">
    <property type="component" value="Unassembled WGS sequence"/>
</dbReference>
<dbReference type="InterPro" id="IPR036412">
    <property type="entry name" value="HAD-like_sf"/>
</dbReference>
<dbReference type="EMBL" id="LQPR01000084">
    <property type="protein sequence ID" value="ORW64220.1"/>
    <property type="molecule type" value="Genomic_DNA"/>
</dbReference>
<evidence type="ECO:0000256" key="1">
    <source>
        <dbReference type="ARBA" id="ARBA00001946"/>
    </source>
</evidence>
<accession>A0AAJ3TUC9</accession>
<name>A0AAJ3TUC9_9MYCO</name>
<comment type="catalytic activity">
    <reaction evidence="10">
        <text>O-phospho-L-serine + H2O = L-serine + phosphate</text>
        <dbReference type="Rhea" id="RHEA:21208"/>
        <dbReference type="ChEBI" id="CHEBI:15377"/>
        <dbReference type="ChEBI" id="CHEBI:33384"/>
        <dbReference type="ChEBI" id="CHEBI:43474"/>
        <dbReference type="ChEBI" id="CHEBI:57524"/>
        <dbReference type="EC" id="3.1.3.3"/>
    </reaction>
</comment>
<proteinExistence type="inferred from homology"/>
<dbReference type="InterPro" id="IPR023214">
    <property type="entry name" value="HAD_sf"/>
</dbReference>
<evidence type="ECO:0000256" key="10">
    <source>
        <dbReference type="ARBA" id="ARBA00048138"/>
    </source>
</evidence>
<keyword evidence="9" id="KW-0718">Serine biosynthesis</keyword>
<evidence type="ECO:0000256" key="8">
    <source>
        <dbReference type="ARBA" id="ARBA00022842"/>
    </source>
</evidence>
<dbReference type="GO" id="GO:0005737">
    <property type="term" value="C:cytoplasm"/>
    <property type="evidence" value="ECO:0007669"/>
    <property type="project" value="TreeGrafter"/>
</dbReference>
<keyword evidence="7" id="KW-0378">Hydrolase</keyword>
<dbReference type="InterPro" id="IPR050582">
    <property type="entry name" value="HAD-like_SerB"/>
</dbReference>
<evidence type="ECO:0000256" key="11">
    <source>
        <dbReference type="ARBA" id="ARBA00048523"/>
    </source>
</evidence>
<keyword evidence="5" id="KW-0028">Amino-acid biosynthesis</keyword>
<evidence type="ECO:0000256" key="5">
    <source>
        <dbReference type="ARBA" id="ARBA00022605"/>
    </source>
</evidence>
<evidence type="ECO:0000256" key="7">
    <source>
        <dbReference type="ARBA" id="ARBA00022801"/>
    </source>
</evidence>
<protein>
    <recommendedName>
        <fullName evidence="4">phosphoserine phosphatase</fullName>
        <ecNumber evidence="4">3.1.3.3</ecNumber>
    </recommendedName>
</protein>
<dbReference type="SUPFAM" id="SSF56784">
    <property type="entry name" value="HAD-like"/>
    <property type="match status" value="1"/>
</dbReference>
<reference evidence="12 13" key="1">
    <citation type="submission" date="2016-01" db="EMBL/GenBank/DDBJ databases">
        <title>The new phylogeny of the genus Mycobacterium.</title>
        <authorList>
            <person name="Tarcisio F."/>
            <person name="Conor M."/>
            <person name="Antonella G."/>
            <person name="Elisabetta G."/>
            <person name="Giulia F.S."/>
            <person name="Sara T."/>
            <person name="Anna F."/>
            <person name="Clotilde B."/>
            <person name="Roberto B."/>
            <person name="Veronica D.S."/>
            <person name="Fabio R."/>
            <person name="Monica P."/>
            <person name="Olivier J."/>
            <person name="Enrico T."/>
            <person name="Nicola S."/>
        </authorList>
    </citation>
    <scope>NUCLEOTIDE SEQUENCE [LARGE SCALE GENOMIC DNA]</scope>
    <source>
        <strain evidence="12 13">DSM 44616</strain>
    </source>
</reference>
<dbReference type="EC" id="3.1.3.3" evidence="4"/>
<dbReference type="GO" id="GO:0036424">
    <property type="term" value="F:L-phosphoserine phosphatase activity"/>
    <property type="evidence" value="ECO:0007669"/>
    <property type="project" value="TreeGrafter"/>
</dbReference>
<dbReference type="GO" id="GO:0006564">
    <property type="term" value="P:L-serine biosynthetic process"/>
    <property type="evidence" value="ECO:0007669"/>
    <property type="project" value="UniProtKB-KW"/>
</dbReference>
<organism evidence="12 13">
    <name type="scientific">Mycobacterium saskatchewanense</name>
    <dbReference type="NCBI Taxonomy" id="220927"/>
    <lineage>
        <taxon>Bacteria</taxon>
        <taxon>Bacillati</taxon>
        <taxon>Actinomycetota</taxon>
        <taxon>Actinomycetes</taxon>
        <taxon>Mycobacteriales</taxon>
        <taxon>Mycobacteriaceae</taxon>
        <taxon>Mycobacterium</taxon>
        <taxon>Mycobacterium simiae complex</taxon>
    </lineage>
</organism>
<comment type="caution">
    <text evidence="12">The sequence shown here is derived from an EMBL/GenBank/DDBJ whole genome shotgun (WGS) entry which is preliminary data.</text>
</comment>
<evidence type="ECO:0000256" key="9">
    <source>
        <dbReference type="ARBA" id="ARBA00023299"/>
    </source>
</evidence>
<dbReference type="PANTHER" id="PTHR43344:SF2">
    <property type="entry name" value="PHOSPHOSERINE PHOSPHATASE"/>
    <property type="match status" value="1"/>
</dbReference>
<comment type="pathway">
    <text evidence="2">Amino-acid biosynthesis; L-serine biosynthesis; L-serine from 3-phospho-D-glycerate: step 3/3.</text>
</comment>
<comment type="catalytic activity">
    <reaction evidence="11">
        <text>O-phospho-D-serine + H2O = D-serine + phosphate</text>
        <dbReference type="Rhea" id="RHEA:24873"/>
        <dbReference type="ChEBI" id="CHEBI:15377"/>
        <dbReference type="ChEBI" id="CHEBI:35247"/>
        <dbReference type="ChEBI" id="CHEBI:43474"/>
        <dbReference type="ChEBI" id="CHEBI:58680"/>
        <dbReference type="EC" id="3.1.3.3"/>
    </reaction>
</comment>
<evidence type="ECO:0000256" key="6">
    <source>
        <dbReference type="ARBA" id="ARBA00022723"/>
    </source>
</evidence>
<evidence type="ECO:0000313" key="13">
    <source>
        <dbReference type="Proteomes" id="UP000193387"/>
    </source>
</evidence>
<evidence type="ECO:0000256" key="3">
    <source>
        <dbReference type="ARBA" id="ARBA00009184"/>
    </source>
</evidence>